<sequence>MIEWHWPWAFLLLPLPILMRFLAARPRPQQALRVPYLGVWQGFGNSNAADNQPRRGAALILMLIWLALVTAVARPFQLGDTIQMPVTGRDLLLAMDISGSMAREDMNLQGNAVSRLATVKSVLDEFVQRRQGDRIGLILFGANAYVQAPLTFDRETVRTWLGEAQIGLAGTETAIGDAIGLGIKRLLNNPAESRVMVLLTDGANTAGEIDPRQAASLAAENGVRIYTVALGADAMQIPGFFGSRVVNPSQDLDEPLLNDIARMTGGSFFRARNPAELQGIYQMIDRLEPVDQDPEQYRPQHNLYQWPLALAWCLSLLLLLNNSYPLDTLVRRFRRD</sequence>
<dbReference type="InterPro" id="IPR036465">
    <property type="entry name" value="vWFA_dom_sf"/>
</dbReference>
<dbReference type="PANTHER" id="PTHR22550:SF18">
    <property type="entry name" value="VWFA DOMAIN-CONTAINING PROTEIN"/>
    <property type="match status" value="1"/>
</dbReference>
<dbReference type="Gene3D" id="3.40.50.410">
    <property type="entry name" value="von Willebrand factor, type A domain"/>
    <property type="match status" value="1"/>
</dbReference>
<feature type="transmembrane region" description="Helical" evidence="1">
    <location>
        <begin position="56"/>
        <end position="76"/>
    </location>
</feature>
<gene>
    <name evidence="3" type="ORF">OUO13_15030</name>
</gene>
<feature type="transmembrane region" description="Helical" evidence="1">
    <location>
        <begin position="6"/>
        <end position="23"/>
    </location>
</feature>
<keyword evidence="1" id="KW-0812">Transmembrane</keyword>
<dbReference type="AlphaFoldDB" id="A0A9X3EGV4"/>
<keyword evidence="4" id="KW-1185">Reference proteome</keyword>
<dbReference type="PROSITE" id="PS50234">
    <property type="entry name" value="VWFA"/>
    <property type="match status" value="1"/>
</dbReference>
<dbReference type="InterPro" id="IPR050768">
    <property type="entry name" value="UPF0353/GerABKA_families"/>
</dbReference>
<dbReference type="RefSeq" id="WP_283174708.1">
    <property type="nucleotide sequence ID" value="NZ_JAPNOA010000056.1"/>
</dbReference>
<dbReference type="SMART" id="SM00327">
    <property type="entry name" value="VWA"/>
    <property type="match status" value="1"/>
</dbReference>
<evidence type="ECO:0000313" key="3">
    <source>
        <dbReference type="EMBL" id="MCY0966499.1"/>
    </source>
</evidence>
<evidence type="ECO:0000313" key="4">
    <source>
        <dbReference type="Proteomes" id="UP001150830"/>
    </source>
</evidence>
<keyword evidence="1" id="KW-1133">Transmembrane helix</keyword>
<dbReference type="CDD" id="cd01467">
    <property type="entry name" value="vWA_BatA_type"/>
    <property type="match status" value="1"/>
</dbReference>
<comment type="caution">
    <text evidence="3">The sequence shown here is derived from an EMBL/GenBank/DDBJ whole genome shotgun (WGS) entry which is preliminary data.</text>
</comment>
<dbReference type="InterPro" id="IPR033881">
    <property type="entry name" value="vWA_BatA_type"/>
</dbReference>
<reference evidence="3" key="1">
    <citation type="submission" date="2022-11" db="EMBL/GenBank/DDBJ databases">
        <title>Parathalassolutuus dongxingensis gen. nov., sp. nov., a novel member of family Oceanospirillaceae isolated from a coastal shrimp pond in Guangxi, China.</title>
        <authorList>
            <person name="Chen H."/>
        </authorList>
    </citation>
    <scope>NUCLEOTIDE SEQUENCE</scope>
    <source>
        <strain evidence="3">G-43</strain>
    </source>
</reference>
<keyword evidence="1" id="KW-0472">Membrane</keyword>
<dbReference type="InterPro" id="IPR002035">
    <property type="entry name" value="VWF_A"/>
</dbReference>
<feature type="domain" description="VWFA" evidence="2">
    <location>
        <begin position="90"/>
        <end position="284"/>
    </location>
</feature>
<protein>
    <submittedName>
        <fullName evidence="3">VWA domain-containing protein</fullName>
    </submittedName>
</protein>
<proteinExistence type="predicted"/>
<name>A0A9X3EGV4_9GAMM</name>
<evidence type="ECO:0000256" key="1">
    <source>
        <dbReference type="SAM" id="Phobius"/>
    </source>
</evidence>
<dbReference type="SUPFAM" id="SSF53300">
    <property type="entry name" value="vWA-like"/>
    <property type="match status" value="1"/>
</dbReference>
<dbReference type="EMBL" id="JAPNOA010000056">
    <property type="protein sequence ID" value="MCY0966499.1"/>
    <property type="molecule type" value="Genomic_DNA"/>
</dbReference>
<dbReference type="Pfam" id="PF00092">
    <property type="entry name" value="VWA"/>
    <property type="match status" value="1"/>
</dbReference>
<organism evidence="3 4">
    <name type="scientific">Parathalassolituus penaei</name>
    <dbReference type="NCBI Taxonomy" id="2997323"/>
    <lineage>
        <taxon>Bacteria</taxon>
        <taxon>Pseudomonadati</taxon>
        <taxon>Pseudomonadota</taxon>
        <taxon>Gammaproteobacteria</taxon>
        <taxon>Oceanospirillales</taxon>
        <taxon>Oceanospirillaceae</taxon>
        <taxon>Parathalassolituus</taxon>
    </lineage>
</organism>
<dbReference type="Proteomes" id="UP001150830">
    <property type="component" value="Unassembled WGS sequence"/>
</dbReference>
<evidence type="ECO:0000259" key="2">
    <source>
        <dbReference type="PROSITE" id="PS50234"/>
    </source>
</evidence>
<dbReference type="PANTHER" id="PTHR22550">
    <property type="entry name" value="SPORE GERMINATION PROTEIN"/>
    <property type="match status" value="1"/>
</dbReference>
<accession>A0A9X3EGV4</accession>